<sequence length="66" mass="7430">MTFREHVHTALTVYLTLALPTGAVWLFTGAWEPFAMWTSASLACIPLLLFMHVVGKVLGWVLRLED</sequence>
<keyword evidence="1" id="KW-0812">Transmembrane</keyword>
<dbReference type="KEGG" id="nec:KGD82_16400"/>
<reference evidence="2" key="1">
    <citation type="submission" date="2021-05" db="EMBL/GenBank/DDBJ databases">
        <authorList>
            <person name="Kaiqin L."/>
            <person name="Jian G."/>
        </authorList>
    </citation>
    <scope>NUCLEOTIDE SEQUENCE</scope>
    <source>
        <strain evidence="2">HDS5</strain>
    </source>
</reference>
<evidence type="ECO:0000256" key="1">
    <source>
        <dbReference type="SAM" id="Phobius"/>
    </source>
</evidence>
<protein>
    <submittedName>
        <fullName evidence="2">Uncharacterized protein</fullName>
    </submittedName>
</protein>
<evidence type="ECO:0000313" key="2">
    <source>
        <dbReference type="EMBL" id="QVJ00341.1"/>
    </source>
</evidence>
<feature type="transmembrane region" description="Helical" evidence="1">
    <location>
        <begin position="34"/>
        <end position="54"/>
    </location>
</feature>
<dbReference type="AlphaFoldDB" id="A0A975L6Z5"/>
<dbReference type="EMBL" id="CP074402">
    <property type="protein sequence ID" value="QVJ00341.1"/>
    <property type="molecule type" value="Genomic_DNA"/>
</dbReference>
<organism evidence="2 3">
    <name type="scientific">Nocardiopsis eucommiae</name>
    <dbReference type="NCBI Taxonomy" id="2831970"/>
    <lineage>
        <taxon>Bacteria</taxon>
        <taxon>Bacillati</taxon>
        <taxon>Actinomycetota</taxon>
        <taxon>Actinomycetes</taxon>
        <taxon>Streptosporangiales</taxon>
        <taxon>Nocardiopsidaceae</taxon>
        <taxon>Nocardiopsis</taxon>
    </lineage>
</organism>
<evidence type="ECO:0000313" key="3">
    <source>
        <dbReference type="Proteomes" id="UP000682416"/>
    </source>
</evidence>
<gene>
    <name evidence="2" type="ORF">KGD82_16400</name>
</gene>
<name>A0A975L6Z5_9ACTN</name>
<feature type="transmembrane region" description="Helical" evidence="1">
    <location>
        <begin position="7"/>
        <end position="28"/>
    </location>
</feature>
<accession>A0A975L6Z5</accession>
<keyword evidence="1" id="KW-0472">Membrane</keyword>
<dbReference type="Proteomes" id="UP000682416">
    <property type="component" value="Chromosome"/>
</dbReference>
<proteinExistence type="predicted"/>
<keyword evidence="1" id="KW-1133">Transmembrane helix</keyword>
<keyword evidence="3" id="KW-1185">Reference proteome</keyword>